<dbReference type="NCBIfam" id="TIGR01974">
    <property type="entry name" value="NDH_I_L"/>
    <property type="match status" value="1"/>
</dbReference>
<dbReference type="EC" id="1.6.5.-" evidence="9"/>
<feature type="transmembrane region" description="Helical" evidence="6">
    <location>
        <begin position="303"/>
        <end position="321"/>
    </location>
</feature>
<accession>A0A6L6WNW3</accession>
<dbReference type="PANTHER" id="PTHR42829">
    <property type="entry name" value="NADH-UBIQUINONE OXIDOREDUCTASE CHAIN 5"/>
    <property type="match status" value="1"/>
</dbReference>
<feature type="transmembrane region" description="Helical" evidence="6">
    <location>
        <begin position="213"/>
        <end position="231"/>
    </location>
</feature>
<feature type="transmembrane region" description="Helical" evidence="6">
    <location>
        <begin position="76"/>
        <end position="100"/>
    </location>
</feature>
<keyword evidence="9" id="KW-0560">Oxidoreductase</keyword>
<dbReference type="RefSeq" id="WP_343040232.1">
    <property type="nucleotide sequence ID" value="NZ_WPNZ01000001.1"/>
</dbReference>
<evidence type="ECO:0000256" key="4">
    <source>
        <dbReference type="ARBA" id="ARBA00023136"/>
    </source>
</evidence>
<name>A0A6L6WNW3_9ACTN</name>
<dbReference type="PRINTS" id="PR01434">
    <property type="entry name" value="NADHDHGNASE5"/>
</dbReference>
<evidence type="ECO:0000313" key="9">
    <source>
        <dbReference type="EMBL" id="MVO83773.1"/>
    </source>
</evidence>
<feature type="transmembrane region" description="Helical" evidence="6">
    <location>
        <begin position="459"/>
        <end position="483"/>
    </location>
</feature>
<evidence type="ECO:0000256" key="1">
    <source>
        <dbReference type="ARBA" id="ARBA00004127"/>
    </source>
</evidence>
<proteinExistence type="predicted"/>
<evidence type="ECO:0000259" key="7">
    <source>
        <dbReference type="Pfam" id="PF00361"/>
    </source>
</evidence>
<organism evidence="9 10">
    <name type="scientific">Streptomyces typhae</name>
    <dbReference type="NCBI Taxonomy" id="2681492"/>
    <lineage>
        <taxon>Bacteria</taxon>
        <taxon>Bacillati</taxon>
        <taxon>Actinomycetota</taxon>
        <taxon>Actinomycetes</taxon>
        <taxon>Kitasatosporales</taxon>
        <taxon>Streptomycetaceae</taxon>
        <taxon>Streptomyces</taxon>
    </lineage>
</organism>
<feature type="transmembrane region" description="Helical" evidence="6">
    <location>
        <begin position="178"/>
        <end position="201"/>
    </location>
</feature>
<sequence>MTTTTLAVLVPLLPFLGAVAGLLLGRTAPGLARPLAVLPALTSLALAAVVAARQGGDAAVDAATQLTPTGSVPIDLALHIDGFAALVAVLVGLVASCVQIYSTAYLHDDPRYPSYAALVSLFTSAMLLVVYSGDLMVLLVGWEIMGICSYFLVGHYWETPEARAASLKAFLVTKLGDVPFLIGLFALAADAGSFRITRILATVADGGLDHPTLIALLLLTGVAGKSAQFPLHTWLPDAMAGPTPVSALIHAATMVAAGVYFVARLLPVFAASAAALVVLALMAAVTMAGSALAALAQDDIKRVLAYSTVGQLGYMTGALAVGDRGAAVFHLLAHGAFKALLFLAAGVIIHAAGTNSLAAMSRMKDLRARVPDAYWTMTVALLALAAVPPFSGFFSKEAVLGAAEHTATGHAGSAPAAAGWIVLLAGLVTALLTAAYATRLWLLAFRGRGAEAPDHGRQPVAMTAVLWVLAVPSLAFGVTVGVLPDWFDGHKLAPTLTTSVLGTGFAFVGALVTYGAWRQTTALAARVPIGAVAAHRDGDAGLVEAEAIATHTPAYGDVAAAPDPADPGRLLLGPLHRHAAAGFRLDALYAGLFVRPVQAGARLVRFLDREVVETYVRGAGAAPRWLGVAVRRAQTGNVQTYLSALLAGTVVLAVAAVLVATAGA</sequence>
<evidence type="ECO:0000256" key="3">
    <source>
        <dbReference type="ARBA" id="ARBA00022989"/>
    </source>
</evidence>
<feature type="transmembrane region" description="Helical" evidence="6">
    <location>
        <begin position="269"/>
        <end position="296"/>
    </location>
</feature>
<dbReference type="Pfam" id="PF00361">
    <property type="entry name" value="Proton_antipo_M"/>
    <property type="match status" value="1"/>
</dbReference>
<feature type="transmembrane region" description="Helical" evidence="6">
    <location>
        <begin position="112"/>
        <end position="131"/>
    </location>
</feature>
<evidence type="ECO:0000256" key="6">
    <source>
        <dbReference type="SAM" id="Phobius"/>
    </source>
</evidence>
<dbReference type="PANTHER" id="PTHR42829:SF2">
    <property type="entry name" value="NADH-UBIQUINONE OXIDOREDUCTASE CHAIN 5"/>
    <property type="match status" value="1"/>
</dbReference>
<dbReference type="InterPro" id="IPR003945">
    <property type="entry name" value="NU5C-like"/>
</dbReference>
<keyword evidence="3 6" id="KW-1133">Transmembrane helix</keyword>
<protein>
    <submittedName>
        <fullName evidence="9">NADH-quinone oxidoreductase subunit L</fullName>
        <ecNumber evidence="9">1.6.5.-</ecNumber>
    </submittedName>
</protein>
<evidence type="ECO:0000259" key="8">
    <source>
        <dbReference type="Pfam" id="PF00662"/>
    </source>
</evidence>
<feature type="transmembrane region" description="Helical" evidence="6">
    <location>
        <begin position="36"/>
        <end position="56"/>
    </location>
</feature>
<keyword evidence="10" id="KW-1185">Reference proteome</keyword>
<gene>
    <name evidence="9" type="ORF">GPA10_03085</name>
</gene>
<feature type="domain" description="NADH-Ubiquinone oxidoreductase (complex I) chain 5 N-terminal" evidence="8">
    <location>
        <begin position="68"/>
        <end position="115"/>
    </location>
</feature>
<evidence type="ECO:0000313" key="10">
    <source>
        <dbReference type="Proteomes" id="UP000483802"/>
    </source>
</evidence>
<dbReference type="GO" id="GO:0003954">
    <property type="term" value="F:NADH dehydrogenase activity"/>
    <property type="evidence" value="ECO:0007669"/>
    <property type="project" value="TreeGrafter"/>
</dbReference>
<feature type="transmembrane region" description="Helical" evidence="6">
    <location>
        <begin position="414"/>
        <end position="438"/>
    </location>
</feature>
<feature type="transmembrane region" description="Helical" evidence="6">
    <location>
        <begin position="373"/>
        <end position="394"/>
    </location>
</feature>
<dbReference type="GO" id="GO:0016020">
    <property type="term" value="C:membrane"/>
    <property type="evidence" value="ECO:0007669"/>
    <property type="project" value="UniProtKB-SubCell"/>
</dbReference>
<dbReference type="Pfam" id="PF00662">
    <property type="entry name" value="Proton_antipo_N"/>
    <property type="match status" value="1"/>
</dbReference>
<keyword evidence="2 5" id="KW-0812">Transmembrane</keyword>
<comment type="subcellular location">
    <subcellularLocation>
        <location evidence="1">Endomembrane system</location>
        <topology evidence="1">Multi-pass membrane protein</topology>
    </subcellularLocation>
    <subcellularLocation>
        <location evidence="5">Membrane</location>
        <topology evidence="5">Multi-pass membrane protein</topology>
    </subcellularLocation>
</comment>
<comment type="caution">
    <text evidence="9">The sequence shown here is derived from an EMBL/GenBank/DDBJ whole genome shotgun (WGS) entry which is preliminary data.</text>
</comment>
<dbReference type="GO" id="GO:0042773">
    <property type="term" value="P:ATP synthesis coupled electron transport"/>
    <property type="evidence" value="ECO:0007669"/>
    <property type="project" value="InterPro"/>
</dbReference>
<evidence type="ECO:0000256" key="5">
    <source>
        <dbReference type="RuleBase" id="RU000320"/>
    </source>
</evidence>
<dbReference type="InterPro" id="IPR018393">
    <property type="entry name" value="NADHpl_OxRdtase_5_subgr"/>
</dbReference>
<dbReference type="Proteomes" id="UP000483802">
    <property type="component" value="Unassembled WGS sequence"/>
</dbReference>
<feature type="transmembrane region" description="Helical" evidence="6">
    <location>
        <begin position="243"/>
        <end position="263"/>
    </location>
</feature>
<dbReference type="EMBL" id="WPNZ01000001">
    <property type="protein sequence ID" value="MVO83773.1"/>
    <property type="molecule type" value="Genomic_DNA"/>
</dbReference>
<keyword evidence="4 6" id="KW-0472">Membrane</keyword>
<feature type="transmembrane region" description="Helical" evidence="6">
    <location>
        <begin position="495"/>
        <end position="517"/>
    </location>
</feature>
<evidence type="ECO:0000256" key="2">
    <source>
        <dbReference type="ARBA" id="ARBA00022692"/>
    </source>
</evidence>
<feature type="transmembrane region" description="Helical" evidence="6">
    <location>
        <begin position="641"/>
        <end position="662"/>
    </location>
</feature>
<dbReference type="PRINTS" id="PR01435">
    <property type="entry name" value="NPOXDRDTASE5"/>
</dbReference>
<dbReference type="AlphaFoldDB" id="A0A6L6WNW3"/>
<dbReference type="GO" id="GO:0008137">
    <property type="term" value="F:NADH dehydrogenase (ubiquinone) activity"/>
    <property type="evidence" value="ECO:0007669"/>
    <property type="project" value="InterPro"/>
</dbReference>
<feature type="transmembrane region" description="Helical" evidence="6">
    <location>
        <begin position="6"/>
        <end position="24"/>
    </location>
</feature>
<reference evidence="9 10" key="1">
    <citation type="submission" date="2019-11" db="EMBL/GenBank/DDBJ databases">
        <title>Streptomyces typhae sp. nov., a novel endophytic actinomycete isolated from the root of cattail pollen (Typha angustifolia L.).</title>
        <authorList>
            <person name="Peng C."/>
        </authorList>
    </citation>
    <scope>NUCLEOTIDE SEQUENCE [LARGE SCALE GENOMIC DNA]</scope>
    <source>
        <strain evidence="10">p1417</strain>
    </source>
</reference>
<dbReference type="GO" id="GO:0012505">
    <property type="term" value="C:endomembrane system"/>
    <property type="evidence" value="ECO:0007669"/>
    <property type="project" value="UniProtKB-SubCell"/>
</dbReference>
<dbReference type="InterPro" id="IPR001750">
    <property type="entry name" value="ND/Mrp_TM"/>
</dbReference>
<feature type="domain" description="NADH:quinone oxidoreductase/Mrp antiporter transmembrane" evidence="7">
    <location>
        <begin position="132"/>
        <end position="403"/>
    </location>
</feature>
<dbReference type="InterPro" id="IPR001516">
    <property type="entry name" value="Proton_antipo_N"/>
</dbReference>
<dbReference type="GO" id="GO:0015990">
    <property type="term" value="P:electron transport coupled proton transport"/>
    <property type="evidence" value="ECO:0007669"/>
    <property type="project" value="TreeGrafter"/>
</dbReference>
<feature type="transmembrane region" description="Helical" evidence="6">
    <location>
        <begin position="137"/>
        <end position="157"/>
    </location>
</feature>
<feature type="transmembrane region" description="Helical" evidence="6">
    <location>
        <begin position="327"/>
        <end position="352"/>
    </location>
</feature>
<dbReference type="Gene3D" id="1.20.5.2700">
    <property type="match status" value="1"/>
</dbReference>